<dbReference type="AlphaFoldDB" id="A0A0E9RJM9"/>
<reference evidence="2" key="2">
    <citation type="journal article" date="2015" name="Fish Shellfish Immunol.">
        <title>Early steps in the European eel (Anguilla anguilla)-Vibrio vulnificus interaction in the gills: Role of the RtxA13 toxin.</title>
        <authorList>
            <person name="Callol A."/>
            <person name="Pajuelo D."/>
            <person name="Ebbesson L."/>
            <person name="Teles M."/>
            <person name="MacKenzie S."/>
            <person name="Amaro C."/>
        </authorList>
    </citation>
    <scope>NUCLEOTIDE SEQUENCE</scope>
</reference>
<evidence type="ECO:0000313" key="2">
    <source>
        <dbReference type="EMBL" id="JAH29279.1"/>
    </source>
</evidence>
<protein>
    <recommendedName>
        <fullName evidence="3">Secreted protein</fullName>
    </recommendedName>
</protein>
<accession>A0A0E9RJM9</accession>
<proteinExistence type="predicted"/>
<evidence type="ECO:0000256" key="1">
    <source>
        <dbReference type="SAM" id="SignalP"/>
    </source>
</evidence>
<keyword evidence="1" id="KW-0732">Signal</keyword>
<sequence>MHYGVPSGLSSTLQLLFCAPIVSCSVVVKNGEGGELTPRLCTHLSLTCTAPDPLLFESSIICISSLASAGK</sequence>
<feature type="chain" id="PRO_5002431965" description="Secreted protein" evidence="1">
    <location>
        <begin position="25"/>
        <end position="71"/>
    </location>
</feature>
<organism evidence="2">
    <name type="scientific">Anguilla anguilla</name>
    <name type="common">European freshwater eel</name>
    <name type="synonym">Muraena anguilla</name>
    <dbReference type="NCBI Taxonomy" id="7936"/>
    <lineage>
        <taxon>Eukaryota</taxon>
        <taxon>Metazoa</taxon>
        <taxon>Chordata</taxon>
        <taxon>Craniata</taxon>
        <taxon>Vertebrata</taxon>
        <taxon>Euteleostomi</taxon>
        <taxon>Actinopterygii</taxon>
        <taxon>Neopterygii</taxon>
        <taxon>Teleostei</taxon>
        <taxon>Anguilliformes</taxon>
        <taxon>Anguillidae</taxon>
        <taxon>Anguilla</taxon>
    </lineage>
</organism>
<reference evidence="2" key="1">
    <citation type="submission" date="2014-11" db="EMBL/GenBank/DDBJ databases">
        <authorList>
            <person name="Amaro Gonzalez C."/>
        </authorList>
    </citation>
    <scope>NUCLEOTIDE SEQUENCE</scope>
</reference>
<feature type="signal peptide" evidence="1">
    <location>
        <begin position="1"/>
        <end position="24"/>
    </location>
</feature>
<name>A0A0E9RJM9_ANGAN</name>
<evidence type="ECO:0008006" key="3">
    <source>
        <dbReference type="Google" id="ProtNLM"/>
    </source>
</evidence>
<dbReference type="EMBL" id="GBXM01079298">
    <property type="protein sequence ID" value="JAH29279.1"/>
    <property type="molecule type" value="Transcribed_RNA"/>
</dbReference>